<reference evidence="1 2" key="1">
    <citation type="journal article" date="2011" name="J. Bacteriol.">
        <title>Draft genome sequence of Methylophaga aminisulfidivorans MP T.</title>
        <authorList>
            <person name="Han G.H."/>
            <person name="Kim W."/>
            <person name="Chun J."/>
            <person name="Kim S.W."/>
        </authorList>
    </citation>
    <scope>NUCLEOTIDE SEQUENCE [LARGE SCALE GENOMIC DNA]</scope>
    <source>
        <strain evidence="2">MP(T)</strain>
    </source>
</reference>
<accession>F5T2J1</accession>
<comment type="caution">
    <text evidence="1">The sequence shown here is derived from an EMBL/GenBank/DDBJ whole genome shotgun (WGS) entry which is preliminary data.</text>
</comment>
<protein>
    <submittedName>
        <fullName evidence="1">Uncharacterized protein</fullName>
    </submittedName>
</protein>
<sequence length="47" mass="5019">MAITNHSKYTTSTLAVLSALAFNPRPALRLTVGTLQGDKPTQDSSPF</sequence>
<dbReference type="AlphaFoldDB" id="F5T2J1"/>
<proteinExistence type="predicted"/>
<keyword evidence="2" id="KW-1185">Reference proteome</keyword>
<evidence type="ECO:0000313" key="2">
    <source>
        <dbReference type="Proteomes" id="UP000003544"/>
    </source>
</evidence>
<evidence type="ECO:0000313" key="1">
    <source>
        <dbReference type="EMBL" id="EGL53537.1"/>
    </source>
</evidence>
<organism evidence="1 2">
    <name type="scientific">Methylophaga aminisulfidivorans MP</name>
    <dbReference type="NCBI Taxonomy" id="1026882"/>
    <lineage>
        <taxon>Bacteria</taxon>
        <taxon>Pseudomonadati</taxon>
        <taxon>Pseudomonadota</taxon>
        <taxon>Gammaproteobacteria</taxon>
        <taxon>Thiotrichales</taxon>
        <taxon>Piscirickettsiaceae</taxon>
        <taxon>Methylophaga</taxon>
    </lineage>
</organism>
<name>F5T2J1_9GAMM</name>
<gene>
    <name evidence="1" type="ORF">MAMP_01249</name>
</gene>
<dbReference type="EMBL" id="AFIG01000003">
    <property type="protein sequence ID" value="EGL53537.1"/>
    <property type="molecule type" value="Genomic_DNA"/>
</dbReference>
<dbReference type="Proteomes" id="UP000003544">
    <property type="component" value="Unassembled WGS sequence"/>
</dbReference>